<sequence>MAVYVDDAIWHWAGRRWCHLMADDMTELHRFAAQLGLHRSSYQGPPKTTAPHYDITAFERDRALRLGAVACSREEIVTVFRRVKVHAGKKIPAQVRAIPIAEVA</sequence>
<protein>
    <submittedName>
        <fullName evidence="2">DUF4031 domain-containing protein</fullName>
    </submittedName>
</protein>
<name>A0A7C9R4L8_9HYPH</name>
<evidence type="ECO:0000313" key="3">
    <source>
        <dbReference type="Proteomes" id="UP000481252"/>
    </source>
</evidence>
<feature type="domain" description="DUF4031" evidence="1">
    <location>
        <begin position="3"/>
        <end position="82"/>
    </location>
</feature>
<dbReference type="AlphaFoldDB" id="A0A7C9R4L8"/>
<proteinExistence type="predicted"/>
<accession>A0A7C9R4L8</accession>
<comment type="caution">
    <text evidence="2">The sequence shown here is derived from an EMBL/GenBank/DDBJ whole genome shotgun (WGS) entry which is preliminary data.</text>
</comment>
<dbReference type="Pfam" id="PF13223">
    <property type="entry name" value="DUF4031"/>
    <property type="match status" value="1"/>
</dbReference>
<dbReference type="InterPro" id="IPR025109">
    <property type="entry name" value="DUF4031"/>
</dbReference>
<dbReference type="Proteomes" id="UP000481252">
    <property type="component" value="Unassembled WGS sequence"/>
</dbReference>
<gene>
    <name evidence="2" type="ORF">G6N74_02980</name>
</gene>
<organism evidence="2 3">
    <name type="scientific">Mesorhizobium zhangyense</name>
    <dbReference type="NCBI Taxonomy" id="1776730"/>
    <lineage>
        <taxon>Bacteria</taxon>
        <taxon>Pseudomonadati</taxon>
        <taxon>Pseudomonadota</taxon>
        <taxon>Alphaproteobacteria</taxon>
        <taxon>Hyphomicrobiales</taxon>
        <taxon>Phyllobacteriaceae</taxon>
        <taxon>Mesorhizobium</taxon>
    </lineage>
</organism>
<reference evidence="2 3" key="1">
    <citation type="submission" date="2020-02" db="EMBL/GenBank/DDBJ databases">
        <title>Genome sequence of the type strain CGMCC 1.15528 of Mesorhizobium zhangyense.</title>
        <authorList>
            <person name="Gao J."/>
            <person name="Sun J."/>
        </authorList>
    </citation>
    <scope>NUCLEOTIDE SEQUENCE [LARGE SCALE GENOMIC DNA]</scope>
    <source>
        <strain evidence="2 3">CGMCC 1.15528</strain>
    </source>
</reference>
<evidence type="ECO:0000259" key="1">
    <source>
        <dbReference type="Pfam" id="PF13223"/>
    </source>
</evidence>
<keyword evidence="3" id="KW-1185">Reference proteome</keyword>
<evidence type="ECO:0000313" key="2">
    <source>
        <dbReference type="EMBL" id="NGN40020.1"/>
    </source>
</evidence>
<dbReference type="EMBL" id="JAAKZG010000001">
    <property type="protein sequence ID" value="NGN40020.1"/>
    <property type="molecule type" value="Genomic_DNA"/>
</dbReference>
<dbReference type="RefSeq" id="WP_165114108.1">
    <property type="nucleotide sequence ID" value="NZ_JAAKZG010000001.1"/>
</dbReference>